<dbReference type="GO" id="GO:0043565">
    <property type="term" value="F:sequence-specific DNA binding"/>
    <property type="evidence" value="ECO:0007669"/>
    <property type="project" value="InterPro"/>
</dbReference>
<dbReference type="Pfam" id="PF13412">
    <property type="entry name" value="HTH_24"/>
    <property type="match status" value="1"/>
</dbReference>
<keyword evidence="2" id="KW-0238">DNA-binding</keyword>
<gene>
    <name evidence="5" type="ORF">CFN03_09735</name>
</gene>
<dbReference type="Pfam" id="PF01037">
    <property type="entry name" value="AsnC_trans_reg"/>
    <property type="match status" value="1"/>
</dbReference>
<sequence length="135" mass="15157">MLDDTDSLILDVLRTNSRITMKELGEKVHLSGPAASARVEKLEDAGVIEGFTIKVNPEKMGYPVHAFITIFTSSSYHTPYLNLVAANEQYIVRNHKISGDGCYLLECRFPSNRVLDEFLVQLESHVNYKLSIAIN</sequence>
<dbReference type="InterPro" id="IPR011008">
    <property type="entry name" value="Dimeric_a/b-barrel"/>
</dbReference>
<dbReference type="RefSeq" id="WP_094906856.1">
    <property type="nucleotide sequence ID" value="NZ_NPEZ01000004.1"/>
</dbReference>
<feature type="domain" description="HTH asnC-type" evidence="4">
    <location>
        <begin position="2"/>
        <end position="63"/>
    </location>
</feature>
<dbReference type="AlphaFoldDB" id="A0A265E572"/>
<evidence type="ECO:0000256" key="2">
    <source>
        <dbReference type="ARBA" id="ARBA00023125"/>
    </source>
</evidence>
<organism evidence="5 6">
    <name type="scientific">Salinicoccus roseus</name>
    <dbReference type="NCBI Taxonomy" id="45670"/>
    <lineage>
        <taxon>Bacteria</taxon>
        <taxon>Bacillati</taxon>
        <taxon>Bacillota</taxon>
        <taxon>Bacilli</taxon>
        <taxon>Bacillales</taxon>
        <taxon>Staphylococcaceae</taxon>
        <taxon>Salinicoccus</taxon>
    </lineage>
</organism>
<dbReference type="InterPro" id="IPR019887">
    <property type="entry name" value="Tscrpt_reg_AsnC/Lrp_C"/>
</dbReference>
<evidence type="ECO:0000256" key="1">
    <source>
        <dbReference type="ARBA" id="ARBA00023015"/>
    </source>
</evidence>
<dbReference type="Gene3D" id="3.30.70.920">
    <property type="match status" value="1"/>
</dbReference>
<dbReference type="InterPro" id="IPR019888">
    <property type="entry name" value="Tscrpt_reg_AsnC-like"/>
</dbReference>
<keyword evidence="1" id="KW-0805">Transcription regulation</keyword>
<dbReference type="SUPFAM" id="SSF46785">
    <property type="entry name" value="Winged helix' DNA-binding domain"/>
    <property type="match status" value="1"/>
</dbReference>
<protein>
    <submittedName>
        <fullName evidence="5">Transcriptional regulator</fullName>
    </submittedName>
</protein>
<dbReference type="InterPro" id="IPR011991">
    <property type="entry name" value="ArsR-like_HTH"/>
</dbReference>
<dbReference type="SMART" id="SM00344">
    <property type="entry name" value="HTH_ASNC"/>
    <property type="match status" value="1"/>
</dbReference>
<dbReference type="Proteomes" id="UP000216682">
    <property type="component" value="Unassembled WGS sequence"/>
</dbReference>
<accession>A0A265E572</accession>
<dbReference type="PANTHER" id="PTHR30154:SF55">
    <property type="entry name" value="HTH-TYPE TRANSCRIPTIONAL REGULATOR LRPB"/>
    <property type="match status" value="1"/>
</dbReference>
<evidence type="ECO:0000256" key="3">
    <source>
        <dbReference type="ARBA" id="ARBA00023163"/>
    </source>
</evidence>
<keyword evidence="3" id="KW-0804">Transcription</keyword>
<dbReference type="PANTHER" id="PTHR30154">
    <property type="entry name" value="LEUCINE-RESPONSIVE REGULATORY PROTEIN"/>
    <property type="match status" value="1"/>
</dbReference>
<dbReference type="PRINTS" id="PR00033">
    <property type="entry name" value="HTHASNC"/>
</dbReference>
<dbReference type="InterPro" id="IPR000485">
    <property type="entry name" value="AsnC-type_HTH_dom"/>
</dbReference>
<reference evidence="5 6" key="1">
    <citation type="submission" date="2017-07" db="EMBL/GenBank/DDBJ databases">
        <title>Shotgun whole genome sequences of three halophilic bacterial isolates.</title>
        <authorList>
            <person name="Pozzo T."/>
            <person name="Higdon S.M."/>
            <person name="Quillaguaman J."/>
        </authorList>
    </citation>
    <scope>NUCLEOTIDE SEQUENCE [LARGE SCALE GENOMIC DNA]</scope>
    <source>
        <strain evidence="5 6">BU-1</strain>
    </source>
</reference>
<dbReference type="Gene3D" id="1.10.10.10">
    <property type="entry name" value="Winged helix-like DNA-binding domain superfamily/Winged helix DNA-binding domain"/>
    <property type="match status" value="1"/>
</dbReference>
<dbReference type="PROSITE" id="PS50956">
    <property type="entry name" value="HTH_ASNC_2"/>
    <property type="match status" value="1"/>
</dbReference>
<dbReference type="InterPro" id="IPR036390">
    <property type="entry name" value="WH_DNA-bd_sf"/>
</dbReference>
<evidence type="ECO:0000259" key="4">
    <source>
        <dbReference type="PROSITE" id="PS50956"/>
    </source>
</evidence>
<name>A0A265E572_9STAP</name>
<evidence type="ECO:0000313" key="6">
    <source>
        <dbReference type="Proteomes" id="UP000216682"/>
    </source>
</evidence>
<dbReference type="SUPFAM" id="SSF54909">
    <property type="entry name" value="Dimeric alpha+beta barrel"/>
    <property type="match status" value="1"/>
</dbReference>
<dbReference type="CDD" id="cd00090">
    <property type="entry name" value="HTH_ARSR"/>
    <property type="match status" value="1"/>
</dbReference>
<dbReference type="GO" id="GO:0043200">
    <property type="term" value="P:response to amino acid"/>
    <property type="evidence" value="ECO:0007669"/>
    <property type="project" value="TreeGrafter"/>
</dbReference>
<comment type="caution">
    <text evidence="5">The sequence shown here is derived from an EMBL/GenBank/DDBJ whole genome shotgun (WGS) entry which is preliminary data.</text>
</comment>
<dbReference type="EMBL" id="NPEZ01000004">
    <property type="protein sequence ID" value="OZT76734.1"/>
    <property type="molecule type" value="Genomic_DNA"/>
</dbReference>
<dbReference type="InterPro" id="IPR036388">
    <property type="entry name" value="WH-like_DNA-bd_sf"/>
</dbReference>
<proteinExistence type="predicted"/>
<evidence type="ECO:0000313" key="5">
    <source>
        <dbReference type="EMBL" id="OZT76734.1"/>
    </source>
</evidence>
<dbReference type="GO" id="GO:0005829">
    <property type="term" value="C:cytosol"/>
    <property type="evidence" value="ECO:0007669"/>
    <property type="project" value="TreeGrafter"/>
</dbReference>